<evidence type="ECO:0000313" key="1">
    <source>
        <dbReference type="EMBL" id="CAG9991070.1"/>
    </source>
</evidence>
<protein>
    <submittedName>
        <fullName evidence="1">Uncharacterized protein</fullName>
    </submittedName>
</protein>
<dbReference type="AlphaFoldDB" id="A0A9N9UNI5"/>
<keyword evidence="2" id="KW-1185">Reference proteome</keyword>
<proteinExistence type="predicted"/>
<gene>
    <name evidence="1" type="ORF">CBYS24578_00007296</name>
</gene>
<dbReference type="SUPFAM" id="SSF52047">
    <property type="entry name" value="RNI-like"/>
    <property type="match status" value="1"/>
</dbReference>
<dbReference type="EMBL" id="CABFNO020001476">
    <property type="protein sequence ID" value="CAG9991070.1"/>
    <property type="molecule type" value="Genomic_DNA"/>
</dbReference>
<organism evidence="1 2">
    <name type="scientific">Clonostachys byssicola</name>
    <dbReference type="NCBI Taxonomy" id="160290"/>
    <lineage>
        <taxon>Eukaryota</taxon>
        <taxon>Fungi</taxon>
        <taxon>Dikarya</taxon>
        <taxon>Ascomycota</taxon>
        <taxon>Pezizomycotina</taxon>
        <taxon>Sordariomycetes</taxon>
        <taxon>Hypocreomycetidae</taxon>
        <taxon>Hypocreales</taxon>
        <taxon>Bionectriaceae</taxon>
        <taxon>Clonostachys</taxon>
    </lineage>
</organism>
<comment type="caution">
    <text evidence="1">The sequence shown here is derived from an EMBL/GenBank/DDBJ whole genome shotgun (WGS) entry which is preliminary data.</text>
</comment>
<reference evidence="1" key="1">
    <citation type="submission" date="2021-10" db="EMBL/GenBank/DDBJ databases">
        <authorList>
            <person name="Piombo E."/>
        </authorList>
    </citation>
    <scope>NUCLEOTIDE SEQUENCE</scope>
</reference>
<sequence length="507" mass="58618">MFLPQEVIDTIVFSLLAPVYQSENGAGSTQWIDGRVFKTNTCRDKLDIGHRTAFDREAVCNIRLVSLAWYCSATKLLERHMSWHLDLDSDYSLAKIRQLCVDEVGVGRLLPTRSIVRRLKVLPIKTSIAPNSMAYERIEGQATEEELLQWPKDSAAAYRRFARYCYSNANGEEARLSLLRRFLESLIYIESLDIAFPEANVLWVDQRAESYIMDIVRRLSREVRYGLGTEAFACLQDLRVSLPGTYDVKFYLSGMSQAARDRLKNLFIGIQDATGAAGCHEYIRHPWTRTEDLDGTVLDSRGTVLQNPPSRLQLYRTNRHYQYHVWEFISSCHNLTSLGVKATHYLDLRNLTQESYSRLHGLKELYLSRVYVDMKSILRLLLPKEWDKTTPASLQNLTLADVKMHPDGGTWCQVMQFLSDHCANLDYLSLSRLSYFCDHPRACPRDQMHRKPAEIIATRNEEDIESARRIVERFLRREGGILNYPDVYLHMAVELGYDEYNCEWGKI</sequence>
<evidence type="ECO:0000313" key="2">
    <source>
        <dbReference type="Proteomes" id="UP000754883"/>
    </source>
</evidence>
<dbReference type="Proteomes" id="UP000754883">
    <property type="component" value="Unassembled WGS sequence"/>
</dbReference>
<name>A0A9N9UNI5_9HYPO</name>
<accession>A0A9N9UNI5</accession>
<dbReference type="OrthoDB" id="5137852at2759"/>